<feature type="domain" description="AMP-dependent synthetase/ligase" evidence="1">
    <location>
        <begin position="21"/>
        <end position="318"/>
    </location>
</feature>
<dbReference type="Proteomes" id="UP000186905">
    <property type="component" value="Unassembled WGS sequence"/>
</dbReference>
<dbReference type="PANTHER" id="PTHR45398:SF1">
    <property type="entry name" value="ENZYME, PUTATIVE (JCVI)-RELATED"/>
    <property type="match status" value="1"/>
</dbReference>
<keyword evidence="4" id="KW-1185">Reference proteome</keyword>
<protein>
    <submittedName>
        <fullName evidence="3">AMP-fatty acid ligase</fullName>
    </submittedName>
</protein>
<evidence type="ECO:0000259" key="1">
    <source>
        <dbReference type="Pfam" id="PF00501"/>
    </source>
</evidence>
<sequence>MSRAETFFYPLSVLMNAERDDKCSVAFGSDSFVCWSQFKVDVEALTQALLASPQEKWALCFDDSYHFSVAFIAAAYAKKHIILPGNHQEDALAELATHFDVLLHDRFELCKFIGQQVLMPSILDADATNTPELALSSKTKPTDEGFDYSSSSAAFPLLSELPLDKVAITLFTSGSSGQPKAVTKTLECVNAEIVELEKTWGDLLSNSNVVSTVSHQHIYGLLFRVLWPLCAGRPFGREDLSYPEQVMAQATANTVLITSPALLKRLFDEQTTRPYRAVFSSGGPLSEAAARQSYALFNQLPIEVFGSTETGGIAYRQQHQASTSWTVFDVINVALNADGCLRVCSPFIDPDNWYQTSDQCQLMGERHFALNGRSDRVVKVEEKRISLTEVERRLCQLSWVDEAAVLTVDDSRRVVLAAVITLTTEGKQHMLTIGKGKFWLDVRQQLRRWLEPVGIPRRFREVEEIPLNSQGKRLVRELEKFFK</sequence>
<dbReference type="EMBL" id="MJIL01000084">
    <property type="protein sequence ID" value="OLQ74392.1"/>
    <property type="molecule type" value="Genomic_DNA"/>
</dbReference>
<dbReference type="STRING" id="1903952.BIT28_09165"/>
<dbReference type="AlphaFoldDB" id="A0A1Q9GIV3"/>
<name>A0A1Q9GIV3_9GAMM</name>
<dbReference type="Pfam" id="PF13193">
    <property type="entry name" value="AMP-binding_C"/>
    <property type="match status" value="1"/>
</dbReference>
<feature type="domain" description="AMP-binding enzyme C-terminal" evidence="2">
    <location>
        <begin position="389"/>
        <end position="472"/>
    </location>
</feature>
<dbReference type="Pfam" id="PF00501">
    <property type="entry name" value="AMP-binding"/>
    <property type="match status" value="1"/>
</dbReference>
<dbReference type="InterPro" id="IPR025110">
    <property type="entry name" value="AMP-bd_C"/>
</dbReference>
<dbReference type="Gene3D" id="3.30.300.30">
    <property type="match status" value="1"/>
</dbReference>
<dbReference type="Gene3D" id="3.40.50.12780">
    <property type="entry name" value="N-terminal domain of ligase-like"/>
    <property type="match status" value="1"/>
</dbReference>
<evidence type="ECO:0000313" key="4">
    <source>
        <dbReference type="Proteomes" id="UP000186905"/>
    </source>
</evidence>
<proteinExistence type="predicted"/>
<reference evidence="3 4" key="1">
    <citation type="submission" date="2016-09" db="EMBL/GenBank/DDBJ databases">
        <title>Photobacterium proteolyticum sp. nov. a protease producing bacterium isolated from ocean sediments of Laizhou Bay.</title>
        <authorList>
            <person name="Li Y."/>
        </authorList>
    </citation>
    <scope>NUCLEOTIDE SEQUENCE [LARGE SCALE GENOMIC DNA]</scope>
    <source>
        <strain evidence="3 4">13-12</strain>
    </source>
</reference>
<organism evidence="3 4">
    <name type="scientific">Photobacterium proteolyticum</name>
    <dbReference type="NCBI Taxonomy" id="1903952"/>
    <lineage>
        <taxon>Bacteria</taxon>
        <taxon>Pseudomonadati</taxon>
        <taxon>Pseudomonadota</taxon>
        <taxon>Gammaproteobacteria</taxon>
        <taxon>Vibrionales</taxon>
        <taxon>Vibrionaceae</taxon>
        <taxon>Photobacterium</taxon>
    </lineage>
</organism>
<evidence type="ECO:0000313" key="3">
    <source>
        <dbReference type="EMBL" id="OLQ74392.1"/>
    </source>
</evidence>
<dbReference type="InterPro" id="IPR000873">
    <property type="entry name" value="AMP-dep_synth/lig_dom"/>
</dbReference>
<dbReference type="PANTHER" id="PTHR45398">
    <property type="match status" value="1"/>
</dbReference>
<keyword evidence="3" id="KW-0436">Ligase</keyword>
<evidence type="ECO:0000259" key="2">
    <source>
        <dbReference type="Pfam" id="PF13193"/>
    </source>
</evidence>
<accession>A0A1Q9GIV3</accession>
<dbReference type="GO" id="GO:0016874">
    <property type="term" value="F:ligase activity"/>
    <property type="evidence" value="ECO:0007669"/>
    <property type="project" value="UniProtKB-KW"/>
</dbReference>
<dbReference type="InterPro" id="IPR042099">
    <property type="entry name" value="ANL_N_sf"/>
</dbReference>
<gene>
    <name evidence="3" type="ORF">BIT28_09165</name>
</gene>
<dbReference type="InterPro" id="IPR045851">
    <property type="entry name" value="AMP-bd_C_sf"/>
</dbReference>
<comment type="caution">
    <text evidence="3">The sequence shown here is derived from an EMBL/GenBank/DDBJ whole genome shotgun (WGS) entry which is preliminary data.</text>
</comment>
<dbReference type="SUPFAM" id="SSF56801">
    <property type="entry name" value="Acetyl-CoA synthetase-like"/>
    <property type="match status" value="1"/>
</dbReference>